<dbReference type="InterPro" id="IPR042635">
    <property type="entry name" value="MEGF10/SREC1/2-like"/>
</dbReference>
<reference evidence="3" key="1">
    <citation type="journal article" date="2021" name="Genome Biol. Evol.">
        <title>A High-Quality Reference Genome for a Parasitic Bivalve with Doubly Uniparental Inheritance (Bivalvia: Unionida).</title>
        <authorList>
            <person name="Smith C.H."/>
        </authorList>
    </citation>
    <scope>NUCLEOTIDE SEQUENCE</scope>
    <source>
        <strain evidence="3">CHS0354</strain>
    </source>
</reference>
<dbReference type="GO" id="GO:0005044">
    <property type="term" value="F:scavenger receptor activity"/>
    <property type="evidence" value="ECO:0007669"/>
    <property type="project" value="InterPro"/>
</dbReference>
<dbReference type="EMBL" id="JAEAOA010000779">
    <property type="protein sequence ID" value="KAK3576894.1"/>
    <property type="molecule type" value="Genomic_DNA"/>
</dbReference>
<name>A0AAE0RNW6_9BIVA</name>
<dbReference type="Proteomes" id="UP001195483">
    <property type="component" value="Unassembled WGS sequence"/>
</dbReference>
<keyword evidence="2" id="KW-1133">Transmembrane helix</keyword>
<organism evidence="3 4">
    <name type="scientific">Potamilus streckersoni</name>
    <dbReference type="NCBI Taxonomy" id="2493646"/>
    <lineage>
        <taxon>Eukaryota</taxon>
        <taxon>Metazoa</taxon>
        <taxon>Spiralia</taxon>
        <taxon>Lophotrochozoa</taxon>
        <taxon>Mollusca</taxon>
        <taxon>Bivalvia</taxon>
        <taxon>Autobranchia</taxon>
        <taxon>Heteroconchia</taxon>
        <taxon>Palaeoheterodonta</taxon>
        <taxon>Unionida</taxon>
        <taxon>Unionoidea</taxon>
        <taxon>Unionidae</taxon>
        <taxon>Ambleminae</taxon>
        <taxon>Lampsilini</taxon>
        <taxon>Potamilus</taxon>
    </lineage>
</organism>
<dbReference type="Gene3D" id="2.170.300.10">
    <property type="entry name" value="Tie2 ligand-binding domain superfamily"/>
    <property type="match status" value="1"/>
</dbReference>
<sequence>MVYKRSDYEDHLSGFKVFIGNTTKPWITNQPLVEVQQMNAPHTFRVNDSLARFVSVVRQNSDILTLCEVIVDGECRKGTFGDVCNETCGNCLNGNLRCNSTTGQCIEGCQRGWSGITCKEGCKIGAYGYGCNETCGMCFSGNNSCSAIDGQCMLGCEVGWKGETCKQECNRGAYGHECNETCGMCFGGNSNCSTLDGHCQFGCEAGWRGATCKQDCDIGTFGYGCNETCGMCFGGNNTCSSIDGQCKVGCEAGWQGGTCKQGCDIGTYGYGCNESCGMCFSGNKSCSIIDGHCKVGCKAGWRGETCKHVSSEMQTQTCPGVNALAIGGSVGGICVIAIIVNIITVIVLKKRMNKDTSDNEMQMANVNQYLNFADPSSGNVIQAAKGEDNMRKGFQNVDTEYEKLQGRGPIEGSAYSTINYMQTDNPYENNGEGFGIDRGLAINGDDKGLQSVEEELKAIDERRTVLIRQKKEIQIRLGTTKSATK</sequence>
<feature type="transmembrane region" description="Helical" evidence="2">
    <location>
        <begin position="323"/>
        <end position="348"/>
    </location>
</feature>
<accession>A0AAE0RNW6</accession>
<protein>
    <submittedName>
        <fullName evidence="3">Uncharacterized protein</fullName>
    </submittedName>
</protein>
<dbReference type="AlphaFoldDB" id="A0AAE0RNW6"/>
<dbReference type="PANTHER" id="PTHR24043">
    <property type="entry name" value="SCAVENGER RECEPTOR CLASS F"/>
    <property type="match status" value="1"/>
</dbReference>
<gene>
    <name evidence="3" type="ORF">CHS0354_012951</name>
</gene>
<evidence type="ECO:0000313" key="4">
    <source>
        <dbReference type="Proteomes" id="UP001195483"/>
    </source>
</evidence>
<keyword evidence="2" id="KW-0812">Transmembrane</keyword>
<dbReference type="Gene3D" id="2.60.120.260">
    <property type="entry name" value="Galactose-binding domain-like"/>
    <property type="match status" value="1"/>
</dbReference>
<proteinExistence type="predicted"/>
<reference evidence="3" key="2">
    <citation type="journal article" date="2021" name="Genome Biol. Evol.">
        <title>Developing a high-quality reference genome for a parasitic bivalve with doubly uniparental inheritance (Bivalvia: Unionida).</title>
        <authorList>
            <person name="Smith C.H."/>
        </authorList>
    </citation>
    <scope>NUCLEOTIDE SEQUENCE</scope>
    <source>
        <strain evidence="3">CHS0354</strain>
        <tissue evidence="3">Mantle</tissue>
    </source>
</reference>
<reference evidence="3" key="3">
    <citation type="submission" date="2023-05" db="EMBL/GenBank/DDBJ databases">
        <authorList>
            <person name="Smith C.H."/>
        </authorList>
    </citation>
    <scope>NUCLEOTIDE SEQUENCE</scope>
    <source>
        <strain evidence="3">CHS0354</strain>
        <tissue evidence="3">Mantle</tissue>
    </source>
</reference>
<evidence type="ECO:0000256" key="1">
    <source>
        <dbReference type="ARBA" id="ARBA00022536"/>
    </source>
</evidence>
<keyword evidence="2" id="KW-0472">Membrane</keyword>
<keyword evidence="1" id="KW-0245">EGF-like domain</keyword>
<keyword evidence="4" id="KW-1185">Reference proteome</keyword>
<evidence type="ECO:0000313" key="3">
    <source>
        <dbReference type="EMBL" id="KAK3576894.1"/>
    </source>
</evidence>
<dbReference type="SUPFAM" id="SSF49785">
    <property type="entry name" value="Galactose-binding domain-like"/>
    <property type="match status" value="1"/>
</dbReference>
<evidence type="ECO:0000256" key="2">
    <source>
        <dbReference type="SAM" id="Phobius"/>
    </source>
</evidence>
<comment type="caution">
    <text evidence="3">The sequence shown here is derived from an EMBL/GenBank/DDBJ whole genome shotgun (WGS) entry which is preliminary data.</text>
</comment>
<dbReference type="InterPro" id="IPR008979">
    <property type="entry name" value="Galactose-bd-like_sf"/>
</dbReference>
<dbReference type="PANTHER" id="PTHR24043:SF8">
    <property type="entry name" value="EGF-LIKE DOMAIN-CONTAINING PROTEIN"/>
    <property type="match status" value="1"/>
</dbReference>